<keyword evidence="8" id="KW-1185">Reference proteome</keyword>
<name>A0ABD2WT22_9HYME</name>
<feature type="signal peptide" evidence="6">
    <location>
        <begin position="1"/>
        <end position="17"/>
    </location>
</feature>
<dbReference type="PANTHER" id="PTHR10009:SF7">
    <property type="entry name" value="GH10609P-RELATED"/>
    <property type="match status" value="1"/>
</dbReference>
<dbReference type="PANTHER" id="PTHR10009">
    <property type="entry name" value="PROTEIN YELLOW-RELATED"/>
    <property type="match status" value="1"/>
</dbReference>
<evidence type="ECO:0000313" key="7">
    <source>
        <dbReference type="EMBL" id="KAL3395622.1"/>
    </source>
</evidence>
<dbReference type="Gene3D" id="2.120.10.30">
    <property type="entry name" value="TolB, C-terminal domain"/>
    <property type="match status" value="1"/>
</dbReference>
<dbReference type="EMBL" id="JBJJXI010000080">
    <property type="protein sequence ID" value="KAL3395622.1"/>
    <property type="molecule type" value="Genomic_DNA"/>
</dbReference>
<gene>
    <name evidence="7" type="ORF">TKK_010429</name>
</gene>
<accession>A0ABD2WT22</accession>
<dbReference type="SUPFAM" id="SSF63829">
    <property type="entry name" value="Calcium-dependent phosphotriesterase"/>
    <property type="match status" value="1"/>
</dbReference>
<evidence type="ECO:0000256" key="5">
    <source>
        <dbReference type="ARBA" id="ARBA00023180"/>
    </source>
</evidence>
<evidence type="ECO:0000313" key="8">
    <source>
        <dbReference type="Proteomes" id="UP001627154"/>
    </source>
</evidence>
<reference evidence="7 8" key="1">
    <citation type="journal article" date="2024" name="bioRxiv">
        <title>A reference genome for Trichogramma kaykai: A tiny desert-dwelling parasitoid wasp with competing sex-ratio distorters.</title>
        <authorList>
            <person name="Culotta J."/>
            <person name="Lindsey A.R."/>
        </authorList>
    </citation>
    <scope>NUCLEOTIDE SEQUENCE [LARGE SCALE GENOMIC DNA]</scope>
    <source>
        <strain evidence="7 8">KSX58</strain>
    </source>
</reference>
<keyword evidence="4 6" id="KW-0732">Signal</keyword>
<dbReference type="AlphaFoldDB" id="A0ABD2WT22"/>
<dbReference type="GO" id="GO:0005576">
    <property type="term" value="C:extracellular region"/>
    <property type="evidence" value="ECO:0007669"/>
    <property type="project" value="UniProtKB-SubCell"/>
</dbReference>
<evidence type="ECO:0000256" key="3">
    <source>
        <dbReference type="ARBA" id="ARBA00022525"/>
    </source>
</evidence>
<dbReference type="InterPro" id="IPR017996">
    <property type="entry name" value="MRJP/yellow-related"/>
</dbReference>
<evidence type="ECO:0000256" key="4">
    <source>
        <dbReference type="ARBA" id="ARBA00022729"/>
    </source>
</evidence>
<evidence type="ECO:0000256" key="1">
    <source>
        <dbReference type="ARBA" id="ARBA00004613"/>
    </source>
</evidence>
<keyword evidence="5" id="KW-0325">Glycoprotein</keyword>
<comment type="subcellular location">
    <subcellularLocation>
        <location evidence="1">Secreted</location>
    </subcellularLocation>
</comment>
<keyword evidence="3" id="KW-0964">Secreted</keyword>
<protein>
    <recommendedName>
        <fullName evidence="9">Bee-milk protein</fullName>
    </recommendedName>
</protein>
<organism evidence="7 8">
    <name type="scientific">Trichogramma kaykai</name>
    <dbReference type="NCBI Taxonomy" id="54128"/>
    <lineage>
        <taxon>Eukaryota</taxon>
        <taxon>Metazoa</taxon>
        <taxon>Ecdysozoa</taxon>
        <taxon>Arthropoda</taxon>
        <taxon>Hexapoda</taxon>
        <taxon>Insecta</taxon>
        <taxon>Pterygota</taxon>
        <taxon>Neoptera</taxon>
        <taxon>Endopterygota</taxon>
        <taxon>Hymenoptera</taxon>
        <taxon>Apocrita</taxon>
        <taxon>Proctotrupomorpha</taxon>
        <taxon>Chalcidoidea</taxon>
        <taxon>Trichogrammatidae</taxon>
        <taxon>Trichogramma</taxon>
    </lineage>
</organism>
<evidence type="ECO:0008006" key="9">
    <source>
        <dbReference type="Google" id="ProtNLM"/>
    </source>
</evidence>
<dbReference type="Pfam" id="PF03022">
    <property type="entry name" value="MRJP"/>
    <property type="match status" value="1"/>
</dbReference>
<dbReference type="Proteomes" id="UP001627154">
    <property type="component" value="Unassembled WGS sequence"/>
</dbReference>
<dbReference type="InterPro" id="IPR011042">
    <property type="entry name" value="6-blade_b-propeller_TolB-like"/>
</dbReference>
<dbReference type="PRINTS" id="PR01366">
    <property type="entry name" value="ROYALJELLY"/>
</dbReference>
<evidence type="ECO:0000256" key="6">
    <source>
        <dbReference type="SAM" id="SignalP"/>
    </source>
</evidence>
<comment type="caution">
    <text evidence="7">The sequence shown here is derived from an EMBL/GenBank/DDBJ whole genome shotgun (WGS) entry which is preliminary data.</text>
</comment>
<sequence length="426" mass="48479">MLLYHLVLVTCLSLVSSELSKLDTVYEWNYIDFAWDSPPEREKAVKNESYDFTRILPVDVDVYRDGRVFVTMIGMHGVPATLGIVTDVKGPSGPLIKPYPDWSWFKENDCDSIRNVHRIAIDKCDRLWVLDTGSREVDKSDCPAQLLTFDLRTDKLIQRLKIPNHIARNKQGDTLLVTPIVETNGEKCEDTIVYMADQLGEGLVIWNGVRIYRLDSPIFQHEPSAQRITVGNHSIDYSGGIAAMAISPRLFHEEPRLLYFHALASYTIYATNSQILKRSTFGDTIRFTGAENILSSQAVAQAFSSNGTLFVGMTREMSICCWNRYRSPKLKNIITIAQDNETLQYTSGLKIIQPSERNPEEELWLLTNKFVEFQLGKLDVDRVNFRVLKKSVRELVDGTRCDLPPGTRMALEQHNSLIESRLIVTN</sequence>
<evidence type="ECO:0000256" key="2">
    <source>
        <dbReference type="ARBA" id="ARBA00009127"/>
    </source>
</evidence>
<proteinExistence type="inferred from homology"/>
<comment type="similarity">
    <text evidence="2">Belongs to the major royal jelly protein family.</text>
</comment>
<feature type="chain" id="PRO_5044889186" description="Bee-milk protein" evidence="6">
    <location>
        <begin position="18"/>
        <end position="426"/>
    </location>
</feature>